<dbReference type="Gene3D" id="3.40.50.1820">
    <property type="entry name" value="alpha/beta hydrolase"/>
    <property type="match status" value="1"/>
</dbReference>
<comment type="similarity">
    <text evidence="1">Belongs to the AB hydrolase superfamily.</text>
</comment>
<dbReference type="InterPro" id="IPR029058">
    <property type="entry name" value="AB_hydrolase_fold"/>
</dbReference>
<dbReference type="GO" id="GO:0016787">
    <property type="term" value="F:hydrolase activity"/>
    <property type="evidence" value="ECO:0007669"/>
    <property type="project" value="UniProtKB-KW"/>
</dbReference>
<dbReference type="STRING" id="407821.A0A087UMF4"/>
<dbReference type="PRINTS" id="PR00111">
    <property type="entry name" value="ABHYDROLASE"/>
</dbReference>
<evidence type="ECO:0000256" key="2">
    <source>
        <dbReference type="ARBA" id="ARBA00022801"/>
    </source>
</evidence>
<evidence type="ECO:0000313" key="5">
    <source>
        <dbReference type="Proteomes" id="UP000054359"/>
    </source>
</evidence>
<feature type="non-terminal residue" evidence="4">
    <location>
        <position position="268"/>
    </location>
</feature>
<gene>
    <name evidence="4" type="ORF">X975_24292</name>
</gene>
<feature type="domain" description="AB hydrolase-1" evidence="3">
    <location>
        <begin position="45"/>
        <end position="175"/>
    </location>
</feature>
<dbReference type="PANTHER" id="PTHR43798:SF14">
    <property type="entry name" value="SERINE HYDROLASE-LIKE PROTEIN DDB_G0286239"/>
    <property type="match status" value="1"/>
</dbReference>
<accession>A0A087UMF4</accession>
<name>A0A087UMF4_STEMI</name>
<dbReference type="EMBL" id="KK120555">
    <property type="protein sequence ID" value="KFM78543.1"/>
    <property type="molecule type" value="Genomic_DNA"/>
</dbReference>
<dbReference type="SUPFAM" id="SSF53474">
    <property type="entry name" value="alpha/beta-Hydrolases"/>
    <property type="match status" value="1"/>
</dbReference>
<dbReference type="InterPro" id="IPR050266">
    <property type="entry name" value="AB_hydrolase_sf"/>
</dbReference>
<keyword evidence="2 4" id="KW-0378">Hydrolase</keyword>
<dbReference type="Proteomes" id="UP000054359">
    <property type="component" value="Unassembled WGS sequence"/>
</dbReference>
<dbReference type="AlphaFoldDB" id="A0A087UMF4"/>
<evidence type="ECO:0000313" key="4">
    <source>
        <dbReference type="EMBL" id="KFM78543.1"/>
    </source>
</evidence>
<evidence type="ECO:0000256" key="1">
    <source>
        <dbReference type="ARBA" id="ARBA00008645"/>
    </source>
</evidence>
<dbReference type="OrthoDB" id="190201at2759"/>
<keyword evidence="5" id="KW-1185">Reference proteome</keyword>
<sequence>MKLPKTVKSHRNMSTSQWSNLKELHIPVTYGHIAAKVWGEEQSHPVLALHGWQDNAGTFDTLIPLLTSKLYIVAFDAPGHGLSSHKPYGTFYHYMEMLIDIKRMIDYLKWEKFSIIGHSMGGTLALMYASIFPENVCNIVLLDIIKPASRSPERLPEVTRRGIEILLKYEAKMPNPTPVYSFEEARERLLAGMYEEITLESANILLKRGCRPSDCGKGVVFSRDIRVKATEELQKLSHEDLKAFMCRLKCNLLIILGKNSKIFLSRTP</sequence>
<dbReference type="GO" id="GO:0016020">
    <property type="term" value="C:membrane"/>
    <property type="evidence" value="ECO:0007669"/>
    <property type="project" value="TreeGrafter"/>
</dbReference>
<proteinExistence type="inferred from homology"/>
<dbReference type="Pfam" id="PF00561">
    <property type="entry name" value="Abhydrolase_1"/>
    <property type="match status" value="1"/>
</dbReference>
<dbReference type="InterPro" id="IPR000073">
    <property type="entry name" value="AB_hydrolase_1"/>
</dbReference>
<dbReference type="OMA" id="SAQNMEK"/>
<reference evidence="4 5" key="1">
    <citation type="submission" date="2013-11" db="EMBL/GenBank/DDBJ databases">
        <title>Genome sequencing of Stegodyphus mimosarum.</title>
        <authorList>
            <person name="Bechsgaard J."/>
        </authorList>
    </citation>
    <scope>NUCLEOTIDE SEQUENCE [LARGE SCALE GENOMIC DNA]</scope>
</reference>
<protein>
    <submittedName>
        <fullName evidence="4">Serine hydrolase-like protein</fullName>
    </submittedName>
</protein>
<evidence type="ECO:0000259" key="3">
    <source>
        <dbReference type="Pfam" id="PF00561"/>
    </source>
</evidence>
<dbReference type="PANTHER" id="PTHR43798">
    <property type="entry name" value="MONOACYLGLYCEROL LIPASE"/>
    <property type="match status" value="1"/>
</dbReference>
<organism evidence="4 5">
    <name type="scientific">Stegodyphus mimosarum</name>
    <name type="common">African social velvet spider</name>
    <dbReference type="NCBI Taxonomy" id="407821"/>
    <lineage>
        <taxon>Eukaryota</taxon>
        <taxon>Metazoa</taxon>
        <taxon>Ecdysozoa</taxon>
        <taxon>Arthropoda</taxon>
        <taxon>Chelicerata</taxon>
        <taxon>Arachnida</taxon>
        <taxon>Araneae</taxon>
        <taxon>Araneomorphae</taxon>
        <taxon>Entelegynae</taxon>
        <taxon>Eresoidea</taxon>
        <taxon>Eresidae</taxon>
        <taxon>Stegodyphus</taxon>
    </lineage>
</organism>